<organism evidence="1">
    <name type="scientific">marine metagenome</name>
    <dbReference type="NCBI Taxonomy" id="408172"/>
    <lineage>
        <taxon>unclassified sequences</taxon>
        <taxon>metagenomes</taxon>
        <taxon>ecological metagenomes</taxon>
    </lineage>
</organism>
<name>A0A382MQA4_9ZZZZ</name>
<proteinExistence type="predicted"/>
<evidence type="ECO:0000313" key="1">
    <source>
        <dbReference type="EMBL" id="SVC51154.1"/>
    </source>
</evidence>
<sequence length="42" mass="4861">MTGTFKLKTFKINETISSSTTNYPYTVTLRVTDKYSYFGQNI</sequence>
<protein>
    <submittedName>
        <fullName evidence="1">Uncharacterized protein</fullName>
    </submittedName>
</protein>
<accession>A0A382MQA4</accession>
<reference evidence="1" key="1">
    <citation type="submission" date="2018-05" db="EMBL/GenBank/DDBJ databases">
        <authorList>
            <person name="Lanie J.A."/>
            <person name="Ng W.-L."/>
            <person name="Kazmierczak K.M."/>
            <person name="Andrzejewski T.M."/>
            <person name="Davidsen T.M."/>
            <person name="Wayne K.J."/>
            <person name="Tettelin H."/>
            <person name="Glass J.I."/>
            <person name="Rusch D."/>
            <person name="Podicherti R."/>
            <person name="Tsui H.-C.T."/>
            <person name="Winkler M.E."/>
        </authorList>
    </citation>
    <scope>NUCLEOTIDE SEQUENCE</scope>
</reference>
<dbReference type="EMBL" id="UINC01095232">
    <property type="protein sequence ID" value="SVC51154.1"/>
    <property type="molecule type" value="Genomic_DNA"/>
</dbReference>
<dbReference type="AlphaFoldDB" id="A0A382MQA4"/>
<gene>
    <name evidence="1" type="ORF">METZ01_LOCUS304008</name>
</gene>